<dbReference type="CDD" id="cd11296">
    <property type="entry name" value="O-FucT_like"/>
    <property type="match status" value="1"/>
</dbReference>
<keyword evidence="1" id="KW-1133">Transmembrane helix</keyword>
<reference evidence="2" key="1">
    <citation type="submission" date="2023-02" db="EMBL/GenBank/DDBJ databases">
        <title>Colletotrichum kahawae CIFC_Que2 genome sequencing and assembly.</title>
        <authorList>
            <person name="Baroncelli R."/>
        </authorList>
    </citation>
    <scope>NUCLEOTIDE SEQUENCE</scope>
    <source>
        <strain evidence="2">CIFC_Que2</strain>
    </source>
</reference>
<proteinExistence type="predicted"/>
<keyword evidence="1" id="KW-0472">Membrane</keyword>
<dbReference type="Gene3D" id="3.40.50.11350">
    <property type="match status" value="1"/>
</dbReference>
<name>A0AAD9XY33_COLKA</name>
<evidence type="ECO:0000313" key="2">
    <source>
        <dbReference type="EMBL" id="KAK2728653.1"/>
    </source>
</evidence>
<comment type="caution">
    <text evidence="2">The sequence shown here is derived from an EMBL/GenBank/DDBJ whole genome shotgun (WGS) entry which is preliminary data.</text>
</comment>
<feature type="transmembrane region" description="Helical" evidence="1">
    <location>
        <begin position="6"/>
        <end position="29"/>
    </location>
</feature>
<sequence>MLGPSSVFQFVKIAGPFFFIIWSIWYLGISRQQVHELARNFRTQRNLFVADFLEHEIDGKFNGSAIANLCMSKKWSPGLVMSCDSNHAGIGVVRNAYLHCIRFAIETGAELILPPITPRAPENIQDVVSKPAVNLDYFFDTDHLHHVLSTYCPQMKVYDSLDELYDVPGVGNPFVFDMGSFVKEWVNGTVLANPKGWNKNFRDWLDTQSPPELREYPLRVHLKHTIWVWPTANDTAAVASSFGRMLRIRQDVRRLAASALFSLAHRFGLNLDPRTRYHPQSFVGIHLRTEEDITGGDFPDYLTQAADYFHFLSDCGAPVAYLASGATKTNITAFAERAEDFNVTVVTKGDILDAQEMEELEALTWDQRSLVDYEIMLRAGLVAGVGKSSFAWNLALRRSYAFGDGPQAVPHPLGDTIAWKDEFTTLYGKHEAREDAMRSTIWP</sequence>
<keyword evidence="3" id="KW-1185">Reference proteome</keyword>
<accession>A0AAD9XY33</accession>
<dbReference type="EMBL" id="VYYT01000877">
    <property type="protein sequence ID" value="KAK2728653.1"/>
    <property type="molecule type" value="Genomic_DNA"/>
</dbReference>
<evidence type="ECO:0000256" key="1">
    <source>
        <dbReference type="SAM" id="Phobius"/>
    </source>
</evidence>
<protein>
    <submittedName>
        <fullName evidence="2">Alternative oxidase</fullName>
    </submittedName>
</protein>
<organism evidence="2 3">
    <name type="scientific">Colletotrichum kahawae</name>
    <name type="common">Coffee berry disease fungus</name>
    <dbReference type="NCBI Taxonomy" id="34407"/>
    <lineage>
        <taxon>Eukaryota</taxon>
        <taxon>Fungi</taxon>
        <taxon>Dikarya</taxon>
        <taxon>Ascomycota</taxon>
        <taxon>Pezizomycotina</taxon>
        <taxon>Sordariomycetes</taxon>
        <taxon>Hypocreomycetidae</taxon>
        <taxon>Glomerellales</taxon>
        <taxon>Glomerellaceae</taxon>
        <taxon>Colletotrichum</taxon>
        <taxon>Colletotrichum gloeosporioides species complex</taxon>
    </lineage>
</organism>
<evidence type="ECO:0000313" key="3">
    <source>
        <dbReference type="Proteomes" id="UP001281614"/>
    </source>
</evidence>
<dbReference type="Proteomes" id="UP001281614">
    <property type="component" value="Unassembled WGS sequence"/>
</dbReference>
<dbReference type="AlphaFoldDB" id="A0AAD9XY33"/>
<keyword evidence="1" id="KW-0812">Transmembrane</keyword>
<gene>
    <name evidence="2" type="ORF">CKAH01_10783</name>
</gene>